<dbReference type="AlphaFoldDB" id="A0A518GEJ4"/>
<keyword evidence="4" id="KW-1185">Reference proteome</keyword>
<dbReference type="KEGG" id="ahel:Q31a_53960"/>
<dbReference type="PANTHER" id="PTHR13939">
    <property type="entry name" value="NICOTINAMIDE-NUCLEOTIDE AMIDOHYDROLASE PNCC"/>
    <property type="match status" value="1"/>
</dbReference>
<gene>
    <name evidence="3" type="primary">cinA</name>
    <name evidence="3" type="ORF">Q31a_53960</name>
</gene>
<dbReference type="InterPro" id="IPR036425">
    <property type="entry name" value="MoaB/Mog-like_dom_sf"/>
</dbReference>
<dbReference type="Gene3D" id="3.90.950.20">
    <property type="entry name" value="CinA-like"/>
    <property type="match status" value="1"/>
</dbReference>
<dbReference type="Pfam" id="PF00994">
    <property type="entry name" value="MoCF_biosynth"/>
    <property type="match status" value="1"/>
</dbReference>
<evidence type="ECO:0000259" key="2">
    <source>
        <dbReference type="SMART" id="SM00852"/>
    </source>
</evidence>
<dbReference type="Proteomes" id="UP000318017">
    <property type="component" value="Chromosome"/>
</dbReference>
<comment type="similarity">
    <text evidence="1">Belongs to the CinA family.</text>
</comment>
<dbReference type="Pfam" id="PF18146">
    <property type="entry name" value="CinA_KH"/>
    <property type="match status" value="1"/>
</dbReference>
<reference evidence="3 4" key="1">
    <citation type="submission" date="2019-02" db="EMBL/GenBank/DDBJ databases">
        <title>Deep-cultivation of Planctomycetes and their phenomic and genomic characterization uncovers novel biology.</title>
        <authorList>
            <person name="Wiegand S."/>
            <person name="Jogler M."/>
            <person name="Boedeker C."/>
            <person name="Pinto D."/>
            <person name="Vollmers J."/>
            <person name="Rivas-Marin E."/>
            <person name="Kohn T."/>
            <person name="Peeters S.H."/>
            <person name="Heuer A."/>
            <person name="Rast P."/>
            <person name="Oberbeckmann S."/>
            <person name="Bunk B."/>
            <person name="Jeske O."/>
            <person name="Meyerdierks A."/>
            <person name="Storesund J.E."/>
            <person name="Kallscheuer N."/>
            <person name="Luecker S."/>
            <person name="Lage O.M."/>
            <person name="Pohl T."/>
            <person name="Merkel B.J."/>
            <person name="Hornburger P."/>
            <person name="Mueller R.-W."/>
            <person name="Bruemmer F."/>
            <person name="Labrenz M."/>
            <person name="Spormann A.M."/>
            <person name="Op den Camp H."/>
            <person name="Overmann J."/>
            <person name="Amann R."/>
            <person name="Jetten M.S.M."/>
            <person name="Mascher T."/>
            <person name="Medema M.H."/>
            <person name="Devos D.P."/>
            <person name="Kaster A.-K."/>
            <person name="Ovreas L."/>
            <person name="Rohde M."/>
            <person name="Galperin M.Y."/>
            <person name="Jogler C."/>
        </authorList>
    </citation>
    <scope>NUCLEOTIDE SEQUENCE [LARGE SCALE GENOMIC DNA]</scope>
    <source>
        <strain evidence="3 4">Q31a</strain>
    </source>
</reference>
<sequence length="455" mass="49214">MHAEIIAIGDELTSGQRLDTNSRWLSQQLGDLGIQTARHTTIGDSLSDNVEALQRAVARAEVVVCTGGLGPTLDDLTRQAMADAFQLPLELDQESLDKIVAMFASRNREMPENNRVQAMFPRGSQIVPNPHGSAPGIDLQVAAPQQARTGESPGNVNRSCRVFALPGVPAEMRQMWLETVAPRLELLLGSQLGRLHYHAVKVFGIGESDVEVKLPQLIARQRTPTVGITVSRATITLRVAGRATDAATFQHQIAPTLGEIESALGDLVFGAGDDELEHVVARNLKQQGRTLACVEVGAASWISDWLLKVDEPQCRCFAGGVAFPNRSAAERWLEREPAAESKTITSGCGEMENASETLEDERWTAIARLAAERFGAELALVVGVYPSVKEMECTNGTFDFVFALATSTTVHLERRAMGGHPDVLGPRVAKTGLDIVRRYLANEGLTRNGLANNGQ</sequence>
<dbReference type="Gene3D" id="3.40.980.10">
    <property type="entry name" value="MoaB/Mog-like domain"/>
    <property type="match status" value="1"/>
</dbReference>
<dbReference type="CDD" id="cd00885">
    <property type="entry name" value="cinA"/>
    <property type="match status" value="1"/>
</dbReference>
<dbReference type="InterPro" id="IPR008135">
    <property type="entry name" value="Competence-induced_CinA"/>
</dbReference>
<dbReference type="EMBL" id="CP036298">
    <property type="protein sequence ID" value="QDV27015.1"/>
    <property type="molecule type" value="Genomic_DNA"/>
</dbReference>
<dbReference type="InterPro" id="IPR001453">
    <property type="entry name" value="MoaB/Mog_dom"/>
</dbReference>
<evidence type="ECO:0000256" key="1">
    <source>
        <dbReference type="HAMAP-Rule" id="MF_00226"/>
    </source>
</evidence>
<dbReference type="PIRSF" id="PIRSF006728">
    <property type="entry name" value="CinA"/>
    <property type="match status" value="1"/>
</dbReference>
<dbReference type="InterPro" id="IPR036653">
    <property type="entry name" value="CinA-like_C"/>
</dbReference>
<name>A0A518GEJ4_9BACT</name>
<dbReference type="SUPFAM" id="SSF53218">
    <property type="entry name" value="Molybdenum cofactor biosynthesis proteins"/>
    <property type="match status" value="1"/>
</dbReference>
<organism evidence="3 4">
    <name type="scientific">Aureliella helgolandensis</name>
    <dbReference type="NCBI Taxonomy" id="2527968"/>
    <lineage>
        <taxon>Bacteria</taxon>
        <taxon>Pseudomonadati</taxon>
        <taxon>Planctomycetota</taxon>
        <taxon>Planctomycetia</taxon>
        <taxon>Pirellulales</taxon>
        <taxon>Pirellulaceae</taxon>
        <taxon>Aureliella</taxon>
    </lineage>
</organism>
<dbReference type="InterPro" id="IPR041424">
    <property type="entry name" value="CinA_KH"/>
</dbReference>
<dbReference type="Gene3D" id="3.30.70.2860">
    <property type="match status" value="1"/>
</dbReference>
<protein>
    <recommendedName>
        <fullName evidence="1">CinA-like protein</fullName>
    </recommendedName>
</protein>
<dbReference type="PANTHER" id="PTHR13939:SF0">
    <property type="entry name" value="NMN AMIDOHYDROLASE-LIKE PROTEIN YFAY"/>
    <property type="match status" value="1"/>
</dbReference>
<dbReference type="InterPro" id="IPR050101">
    <property type="entry name" value="CinA"/>
</dbReference>
<accession>A0A518GEJ4</accession>
<dbReference type="RefSeq" id="WP_197355627.1">
    <property type="nucleotide sequence ID" value="NZ_CP036298.1"/>
</dbReference>
<dbReference type="HAMAP" id="MF_00226_B">
    <property type="entry name" value="CinA_B"/>
    <property type="match status" value="1"/>
</dbReference>
<dbReference type="SMART" id="SM00852">
    <property type="entry name" value="MoCF_biosynth"/>
    <property type="match status" value="1"/>
</dbReference>
<evidence type="ECO:0000313" key="4">
    <source>
        <dbReference type="Proteomes" id="UP000318017"/>
    </source>
</evidence>
<feature type="domain" description="MoaB/Mog" evidence="2">
    <location>
        <begin position="4"/>
        <end position="186"/>
    </location>
</feature>
<proteinExistence type="inferred from homology"/>
<evidence type="ECO:0000313" key="3">
    <source>
        <dbReference type="EMBL" id="QDV27015.1"/>
    </source>
</evidence>